<gene>
    <name evidence="2" type="ORF">M6B38_100795</name>
</gene>
<evidence type="ECO:0000256" key="1">
    <source>
        <dbReference type="SAM" id="MobiDB-lite"/>
    </source>
</evidence>
<accession>A0AAX6IM12</accession>
<name>A0AAX6IM12_IRIPA</name>
<evidence type="ECO:0000313" key="3">
    <source>
        <dbReference type="Proteomes" id="UP001140949"/>
    </source>
</evidence>
<organism evidence="2 3">
    <name type="scientific">Iris pallida</name>
    <name type="common">Sweet iris</name>
    <dbReference type="NCBI Taxonomy" id="29817"/>
    <lineage>
        <taxon>Eukaryota</taxon>
        <taxon>Viridiplantae</taxon>
        <taxon>Streptophyta</taxon>
        <taxon>Embryophyta</taxon>
        <taxon>Tracheophyta</taxon>
        <taxon>Spermatophyta</taxon>
        <taxon>Magnoliopsida</taxon>
        <taxon>Liliopsida</taxon>
        <taxon>Asparagales</taxon>
        <taxon>Iridaceae</taxon>
        <taxon>Iridoideae</taxon>
        <taxon>Irideae</taxon>
        <taxon>Iris</taxon>
    </lineage>
</organism>
<sequence>MVATNSKGSAPHEEARSAPTSSVNFGTAREDSVPRRCGGVAVTKSSLQGSDRLELEESVSDLDTAVLSLLLQRVGMESDELYGEVAMAVSTRKTTALRFPKGRLEL</sequence>
<evidence type="ECO:0000313" key="2">
    <source>
        <dbReference type="EMBL" id="KAJ6854051.1"/>
    </source>
</evidence>
<proteinExistence type="predicted"/>
<dbReference type="Proteomes" id="UP001140949">
    <property type="component" value="Unassembled WGS sequence"/>
</dbReference>
<reference evidence="2" key="2">
    <citation type="submission" date="2023-04" db="EMBL/GenBank/DDBJ databases">
        <authorList>
            <person name="Bruccoleri R.E."/>
            <person name="Oakeley E.J."/>
            <person name="Faust A.-M."/>
            <person name="Dessus-Babus S."/>
            <person name="Altorfer M."/>
            <person name="Burckhardt D."/>
            <person name="Oertli M."/>
            <person name="Naumann U."/>
            <person name="Petersen F."/>
            <person name="Wong J."/>
        </authorList>
    </citation>
    <scope>NUCLEOTIDE SEQUENCE</scope>
    <source>
        <strain evidence="2">GSM-AAB239-AS_SAM_17_03QT</strain>
        <tissue evidence="2">Leaf</tissue>
    </source>
</reference>
<dbReference type="AlphaFoldDB" id="A0AAX6IM12"/>
<comment type="caution">
    <text evidence="2">The sequence shown here is derived from an EMBL/GenBank/DDBJ whole genome shotgun (WGS) entry which is preliminary data.</text>
</comment>
<keyword evidence="3" id="KW-1185">Reference proteome</keyword>
<feature type="region of interest" description="Disordered" evidence="1">
    <location>
        <begin position="1"/>
        <end position="37"/>
    </location>
</feature>
<dbReference type="EMBL" id="JANAVB010000197">
    <property type="protein sequence ID" value="KAJ6854051.1"/>
    <property type="molecule type" value="Genomic_DNA"/>
</dbReference>
<reference evidence="2" key="1">
    <citation type="journal article" date="2023" name="GigaByte">
        <title>Genome assembly of the bearded iris, Iris pallida Lam.</title>
        <authorList>
            <person name="Bruccoleri R.E."/>
            <person name="Oakeley E.J."/>
            <person name="Faust A.M.E."/>
            <person name="Altorfer M."/>
            <person name="Dessus-Babus S."/>
            <person name="Burckhardt D."/>
            <person name="Oertli M."/>
            <person name="Naumann U."/>
            <person name="Petersen F."/>
            <person name="Wong J."/>
        </authorList>
    </citation>
    <scope>NUCLEOTIDE SEQUENCE</scope>
    <source>
        <strain evidence="2">GSM-AAB239-AS_SAM_17_03QT</strain>
    </source>
</reference>
<protein>
    <submittedName>
        <fullName evidence="2">Uncharacterized protein</fullName>
    </submittedName>
</protein>